<dbReference type="RefSeq" id="WP_329407333.1">
    <property type="nucleotide sequence ID" value="NZ_CP109441.1"/>
</dbReference>
<dbReference type="EMBL" id="CP109441">
    <property type="protein sequence ID" value="WUV44415.1"/>
    <property type="molecule type" value="Genomic_DNA"/>
</dbReference>
<evidence type="ECO:0000313" key="2">
    <source>
        <dbReference type="Proteomes" id="UP001432062"/>
    </source>
</evidence>
<organism evidence="1 2">
    <name type="scientific">Nocardia vinacea</name>
    <dbReference type="NCBI Taxonomy" id="96468"/>
    <lineage>
        <taxon>Bacteria</taxon>
        <taxon>Bacillati</taxon>
        <taxon>Actinomycetota</taxon>
        <taxon>Actinomycetes</taxon>
        <taxon>Mycobacteriales</taxon>
        <taxon>Nocardiaceae</taxon>
        <taxon>Nocardia</taxon>
    </lineage>
</organism>
<accession>A0ABZ1YMG8</accession>
<proteinExistence type="predicted"/>
<reference evidence="1" key="1">
    <citation type="submission" date="2022-10" db="EMBL/GenBank/DDBJ databases">
        <title>The complete genomes of actinobacterial strains from the NBC collection.</title>
        <authorList>
            <person name="Joergensen T.S."/>
            <person name="Alvarez Arevalo M."/>
            <person name="Sterndorff E.B."/>
            <person name="Faurdal D."/>
            <person name="Vuksanovic O."/>
            <person name="Mourched A.-S."/>
            <person name="Charusanti P."/>
            <person name="Shaw S."/>
            <person name="Blin K."/>
            <person name="Weber T."/>
        </authorList>
    </citation>
    <scope>NUCLEOTIDE SEQUENCE</scope>
    <source>
        <strain evidence="1">NBC_01482</strain>
    </source>
</reference>
<name>A0ABZ1YMG8_9NOCA</name>
<gene>
    <name evidence="1" type="ORF">OG563_35370</name>
</gene>
<protein>
    <submittedName>
        <fullName evidence="1">Uncharacterized protein</fullName>
    </submittedName>
</protein>
<sequence length="108" mass="11664">MLRNQLNSLRTVEDSLAYGQPYETSDGTTIITVTRTGGLLRTTRPVGAFVVHDGVVSWTPAVDATRIALMGELIGLLAAVIATLAVLRRPPWPDLSRVVAIGRDSRHT</sequence>
<evidence type="ECO:0000313" key="1">
    <source>
        <dbReference type="EMBL" id="WUV44415.1"/>
    </source>
</evidence>
<dbReference type="Proteomes" id="UP001432062">
    <property type="component" value="Chromosome"/>
</dbReference>
<keyword evidence="2" id="KW-1185">Reference proteome</keyword>